<dbReference type="PANTHER" id="PTHR10682">
    <property type="entry name" value="POLY A POLYMERASE"/>
    <property type="match status" value="1"/>
</dbReference>
<evidence type="ECO:0000256" key="1">
    <source>
        <dbReference type="ARBA" id="ARBA00001936"/>
    </source>
</evidence>
<evidence type="ECO:0000256" key="3">
    <source>
        <dbReference type="ARBA" id="ARBA00004123"/>
    </source>
</evidence>
<dbReference type="GO" id="GO:0005634">
    <property type="term" value="C:nucleus"/>
    <property type="evidence" value="ECO:0007669"/>
    <property type="project" value="UniProtKB-SubCell"/>
</dbReference>
<reference evidence="16" key="1">
    <citation type="submission" date="2020-06" db="EMBL/GenBank/DDBJ databases">
        <authorList>
            <consortium name="Plant Systems Biology data submission"/>
        </authorList>
    </citation>
    <scope>NUCLEOTIDE SEQUENCE</scope>
    <source>
        <strain evidence="16">D6</strain>
    </source>
</reference>
<evidence type="ECO:0000256" key="5">
    <source>
        <dbReference type="ARBA" id="ARBA00012388"/>
    </source>
</evidence>
<dbReference type="GO" id="GO:0003723">
    <property type="term" value="F:RNA binding"/>
    <property type="evidence" value="ECO:0007669"/>
    <property type="project" value="InterPro"/>
</dbReference>
<feature type="domain" description="Poly(A) polymerase nucleotidyltransferase" evidence="15">
    <location>
        <begin position="45"/>
        <end position="247"/>
    </location>
</feature>
<dbReference type="InterPro" id="IPR011068">
    <property type="entry name" value="NuclTrfase_I-like_C"/>
</dbReference>
<evidence type="ECO:0000256" key="4">
    <source>
        <dbReference type="ARBA" id="ARBA00010912"/>
    </source>
</evidence>
<name>A0A9N8H518_9STRA</name>
<comment type="subcellular location">
    <subcellularLocation>
        <location evidence="3">Nucleus</location>
    </subcellularLocation>
</comment>
<organism evidence="16 17">
    <name type="scientific">Seminavis robusta</name>
    <dbReference type="NCBI Taxonomy" id="568900"/>
    <lineage>
        <taxon>Eukaryota</taxon>
        <taxon>Sar</taxon>
        <taxon>Stramenopiles</taxon>
        <taxon>Ochrophyta</taxon>
        <taxon>Bacillariophyta</taxon>
        <taxon>Bacillariophyceae</taxon>
        <taxon>Bacillariophycidae</taxon>
        <taxon>Naviculales</taxon>
        <taxon>Naviculaceae</taxon>
        <taxon>Seminavis</taxon>
    </lineage>
</organism>
<accession>A0A9N8H518</accession>
<evidence type="ECO:0000259" key="14">
    <source>
        <dbReference type="Pfam" id="PF04928"/>
    </source>
</evidence>
<evidence type="ECO:0000256" key="9">
    <source>
        <dbReference type="ARBA" id="ARBA00022741"/>
    </source>
</evidence>
<dbReference type="AlphaFoldDB" id="A0A9N8H518"/>
<keyword evidence="10" id="KW-0067">ATP-binding</keyword>
<comment type="similarity">
    <text evidence="4">Belongs to the poly(A) polymerase family.</text>
</comment>
<evidence type="ECO:0000256" key="11">
    <source>
        <dbReference type="ARBA" id="ARBA00022842"/>
    </source>
</evidence>
<evidence type="ECO:0000256" key="8">
    <source>
        <dbReference type="ARBA" id="ARBA00022723"/>
    </source>
</evidence>
<dbReference type="Pfam" id="PF04928">
    <property type="entry name" value="PAP_central"/>
    <property type="match status" value="1"/>
</dbReference>
<evidence type="ECO:0000313" key="16">
    <source>
        <dbReference type="EMBL" id="CAB9502208.1"/>
    </source>
</evidence>
<dbReference type="Pfam" id="PF20750">
    <property type="entry name" value="PAP_NTPase"/>
    <property type="match status" value="1"/>
</dbReference>
<evidence type="ECO:0000256" key="6">
    <source>
        <dbReference type="ARBA" id="ARBA00022664"/>
    </source>
</evidence>
<gene>
    <name evidence="16" type="ORF">SEMRO_130_G061970.1</name>
</gene>
<feature type="compositionally biased region" description="Low complexity" evidence="13">
    <location>
        <begin position="11"/>
        <end position="21"/>
    </location>
</feature>
<protein>
    <recommendedName>
        <fullName evidence="5">polynucleotide adenylyltransferase</fullName>
        <ecNumber evidence="5">2.7.7.19</ecNumber>
    </recommendedName>
</protein>
<evidence type="ECO:0000256" key="2">
    <source>
        <dbReference type="ARBA" id="ARBA00001946"/>
    </source>
</evidence>
<comment type="cofactor">
    <cofactor evidence="2">
        <name>Mg(2+)</name>
        <dbReference type="ChEBI" id="CHEBI:18420"/>
    </cofactor>
</comment>
<keyword evidence="7" id="KW-0808">Transferase</keyword>
<dbReference type="EC" id="2.7.7.19" evidence="5"/>
<keyword evidence="17" id="KW-1185">Reference proteome</keyword>
<evidence type="ECO:0000256" key="7">
    <source>
        <dbReference type="ARBA" id="ARBA00022679"/>
    </source>
</evidence>
<comment type="cofactor">
    <cofactor evidence="1">
        <name>Mn(2+)</name>
        <dbReference type="ChEBI" id="CHEBI:29035"/>
    </cofactor>
</comment>
<feature type="region of interest" description="Disordered" evidence="13">
    <location>
        <begin position="1"/>
        <end position="23"/>
    </location>
</feature>
<dbReference type="FunFam" id="3.30.460.10:FF:000027">
    <property type="entry name" value="Poly(A) polymerase PAP"/>
    <property type="match status" value="1"/>
</dbReference>
<feature type="compositionally biased region" description="Basic and acidic residues" evidence="13">
    <location>
        <begin position="690"/>
        <end position="703"/>
    </location>
</feature>
<dbReference type="GO" id="GO:1990817">
    <property type="term" value="F:poly(A) RNA polymerase activity"/>
    <property type="evidence" value="ECO:0007669"/>
    <property type="project" value="UniProtKB-EC"/>
</dbReference>
<evidence type="ECO:0000256" key="13">
    <source>
        <dbReference type="SAM" id="MobiDB-lite"/>
    </source>
</evidence>
<evidence type="ECO:0000256" key="12">
    <source>
        <dbReference type="ARBA" id="ARBA00023242"/>
    </source>
</evidence>
<dbReference type="InterPro" id="IPR048840">
    <property type="entry name" value="PolA_pol_NTPase"/>
</dbReference>
<keyword evidence="12" id="KW-0539">Nucleus</keyword>
<dbReference type="GO" id="GO:0006397">
    <property type="term" value="P:mRNA processing"/>
    <property type="evidence" value="ECO:0007669"/>
    <property type="project" value="UniProtKB-KW"/>
</dbReference>
<dbReference type="Gene3D" id="3.30.70.590">
    <property type="entry name" value="Poly(A) polymerase predicted RNA binding domain"/>
    <property type="match status" value="1"/>
</dbReference>
<feature type="domain" description="Poly(A) polymerase central" evidence="14">
    <location>
        <begin position="256"/>
        <end position="392"/>
    </location>
</feature>
<dbReference type="SUPFAM" id="SSF81301">
    <property type="entry name" value="Nucleotidyltransferase"/>
    <property type="match status" value="1"/>
</dbReference>
<dbReference type="Gene3D" id="1.10.1410.10">
    <property type="match status" value="1"/>
</dbReference>
<dbReference type="SUPFAM" id="SSF81631">
    <property type="entry name" value="PAP/OAS1 substrate-binding domain"/>
    <property type="match status" value="1"/>
</dbReference>
<feature type="compositionally biased region" description="Acidic residues" evidence="13">
    <location>
        <begin position="615"/>
        <end position="633"/>
    </location>
</feature>
<dbReference type="CDD" id="cd05402">
    <property type="entry name" value="NT_PAP_TUTase"/>
    <property type="match status" value="1"/>
</dbReference>
<dbReference type="InterPro" id="IPR043519">
    <property type="entry name" value="NT_sf"/>
</dbReference>
<evidence type="ECO:0000259" key="15">
    <source>
        <dbReference type="Pfam" id="PF20750"/>
    </source>
</evidence>
<dbReference type="GO" id="GO:0031123">
    <property type="term" value="P:RNA 3'-end processing"/>
    <property type="evidence" value="ECO:0007669"/>
    <property type="project" value="InterPro"/>
</dbReference>
<keyword evidence="8" id="KW-0479">Metal-binding</keyword>
<feature type="compositionally biased region" description="Acidic residues" evidence="13">
    <location>
        <begin position="715"/>
        <end position="724"/>
    </location>
</feature>
<dbReference type="PANTHER" id="PTHR10682:SF10">
    <property type="entry name" value="POLYNUCLEOTIDE ADENYLYLTRANSFERASE"/>
    <property type="match status" value="1"/>
</dbReference>
<keyword evidence="6" id="KW-0507">mRNA processing</keyword>
<feature type="region of interest" description="Disordered" evidence="13">
    <location>
        <begin position="586"/>
        <end position="726"/>
    </location>
</feature>
<dbReference type="Proteomes" id="UP001153069">
    <property type="component" value="Unassembled WGS sequence"/>
</dbReference>
<proteinExistence type="inferred from homology"/>
<evidence type="ECO:0000256" key="10">
    <source>
        <dbReference type="ARBA" id="ARBA00022840"/>
    </source>
</evidence>
<dbReference type="GO" id="GO:0046872">
    <property type="term" value="F:metal ion binding"/>
    <property type="evidence" value="ECO:0007669"/>
    <property type="project" value="UniProtKB-KW"/>
</dbReference>
<sequence length="875" mass="98052">MSSSTKVEPGNNSNNNSNSSKKSIKVDMSTRIGGRVVQPALPVVDSAPPTATELSFNASLDQFCSANIPLEPTDGIQTRERVLNRMGAVCRAWIKGVCHKRGLPPDVVATAGGSLFTSGSYRLGVHEPGADIDTILVAPHVCSRLDFFGEVLTSNDGKETRDPESLAERIKRHPDVTNFVPVEEAAVPILTFDWEGINIDLLFARLNSNSVPADFDIDNDAVLDGVDSATEKSLNGPRVTNLIAALVSGTPERYQTFLAVVRVVRKWAKARGLYSNKMGYWGGVNINIAVALCVQLYPVATPASLLRKFFLVFKTWRWPNPVMLTKPHDANLGLTVWNAHSVNNARQVAPIITPAYPAMNSTLSMTRQTLQIMHEEFCRGHEIVTRLWKQHEADSASELEWKELLEPSDFFIAYPQYLSLCIVGPTQEDAQKWIAFCESRLRKLTSDMLGRSLPLSKIQLWPKKLEACIADRSALLTLAQRKNCITYMIGFAVDKLRMRGDQLNVEQQLHNFREWELSRFRDIVPGMDVCAKTFRVKELPQVCFDGIYEGGKAEAMKKRRDRLEADPKRQEKKRLARLAELKQKMAEIQKQKQQQKEEEAAAKQEEEDAKVVADKDDDDDAKDDETMAEEDEDGTKKRKRDDNDESDTATDLVQVKEEIAAVAQEEPTAVEEEEDANLLQSALDTLGGDVTREEAEAEKRKLLDGTLVEEGPYQADEDDEEEYTGDYRDNVVLLRTAADAGKGSTSKHSKYYLPVPEEDREMLRKVGINLVSDEDVEVIKSLPPPWWGEAVERKKKKAKGPVFTKNSKVIFKEKFDIVELDAEGFVIDKGDDDFHPSKTWTGRQAGFEFKLGQRGQGYYRTGKKVVVPSNVSYSC</sequence>
<dbReference type="GO" id="GO:0005524">
    <property type="term" value="F:ATP binding"/>
    <property type="evidence" value="ECO:0007669"/>
    <property type="project" value="UniProtKB-KW"/>
</dbReference>
<evidence type="ECO:0000313" key="17">
    <source>
        <dbReference type="Proteomes" id="UP001153069"/>
    </source>
</evidence>
<keyword evidence="11" id="KW-0460">Magnesium</keyword>
<feature type="compositionally biased region" description="Basic and acidic residues" evidence="13">
    <location>
        <begin position="586"/>
        <end position="614"/>
    </location>
</feature>
<keyword evidence="9" id="KW-0547">Nucleotide-binding</keyword>
<dbReference type="OrthoDB" id="412748at2759"/>
<dbReference type="InterPro" id="IPR007012">
    <property type="entry name" value="PolA_pol_cen_dom"/>
</dbReference>
<comment type="caution">
    <text evidence="16">The sequence shown here is derived from an EMBL/GenBank/DDBJ whole genome shotgun (WGS) entry which is preliminary data.</text>
</comment>
<dbReference type="SUPFAM" id="SSF55003">
    <property type="entry name" value="PAP/Archaeal CCA-adding enzyme, C-terminal domain"/>
    <property type="match status" value="1"/>
</dbReference>
<dbReference type="EMBL" id="CAICTM010000129">
    <property type="protein sequence ID" value="CAB9502208.1"/>
    <property type="molecule type" value="Genomic_DNA"/>
</dbReference>
<dbReference type="Gene3D" id="3.30.460.10">
    <property type="entry name" value="Beta Polymerase, domain 2"/>
    <property type="match status" value="1"/>
</dbReference>